<dbReference type="Gene3D" id="3.10.310.30">
    <property type="match status" value="1"/>
</dbReference>
<dbReference type="NCBIfam" id="TIGR00644">
    <property type="entry name" value="recJ"/>
    <property type="match status" value="1"/>
</dbReference>
<gene>
    <name evidence="9" type="primary">recJ</name>
    <name evidence="9" type="ORF">IAG03_01055</name>
</gene>
<dbReference type="SUPFAM" id="SSF64182">
    <property type="entry name" value="DHH phosphoesterases"/>
    <property type="match status" value="1"/>
</dbReference>
<reference evidence="9" key="1">
    <citation type="submission" date="2020-08" db="EMBL/GenBank/DDBJ databases">
        <title>Genome public.</title>
        <authorList>
            <person name="Liu C."/>
            <person name="Sun Q."/>
        </authorList>
    </citation>
    <scope>NUCLEOTIDE SEQUENCE</scope>
    <source>
        <strain evidence="9">NSJ-40</strain>
    </source>
</reference>
<dbReference type="Gene3D" id="3.90.1640.30">
    <property type="match status" value="1"/>
</dbReference>
<evidence type="ECO:0000256" key="2">
    <source>
        <dbReference type="ARBA" id="ARBA00019841"/>
    </source>
</evidence>
<dbReference type="InterPro" id="IPR041122">
    <property type="entry name" value="RecJ_OB"/>
</dbReference>
<evidence type="ECO:0000256" key="4">
    <source>
        <dbReference type="ARBA" id="ARBA00022801"/>
    </source>
</evidence>
<comment type="similarity">
    <text evidence="1">Belongs to the RecJ family.</text>
</comment>
<feature type="domain" description="DHHA1" evidence="7">
    <location>
        <begin position="348"/>
        <end position="441"/>
    </location>
</feature>
<evidence type="ECO:0000256" key="1">
    <source>
        <dbReference type="ARBA" id="ARBA00005915"/>
    </source>
</evidence>
<comment type="caution">
    <text evidence="9">The sequence shown here is derived from an EMBL/GenBank/DDBJ whole genome shotgun (WGS) entry which is preliminary data.</text>
</comment>
<dbReference type="Proteomes" id="UP000651482">
    <property type="component" value="Unassembled WGS sequence"/>
</dbReference>
<feature type="domain" description="RecJ OB" evidence="8">
    <location>
        <begin position="452"/>
        <end position="555"/>
    </location>
</feature>
<evidence type="ECO:0000313" key="9">
    <source>
        <dbReference type="EMBL" id="MBC8532610.1"/>
    </source>
</evidence>
<dbReference type="InterPro" id="IPR003156">
    <property type="entry name" value="DHHA1_dom"/>
</dbReference>
<dbReference type="GO" id="GO:0006310">
    <property type="term" value="P:DNA recombination"/>
    <property type="evidence" value="ECO:0007669"/>
    <property type="project" value="InterPro"/>
</dbReference>
<dbReference type="PANTHER" id="PTHR30255">
    <property type="entry name" value="SINGLE-STRANDED-DNA-SPECIFIC EXONUCLEASE RECJ"/>
    <property type="match status" value="1"/>
</dbReference>
<evidence type="ECO:0000259" key="7">
    <source>
        <dbReference type="Pfam" id="PF02272"/>
    </source>
</evidence>
<feature type="domain" description="DDH" evidence="6">
    <location>
        <begin position="79"/>
        <end position="228"/>
    </location>
</feature>
<proteinExistence type="inferred from homology"/>
<evidence type="ECO:0000313" key="10">
    <source>
        <dbReference type="Proteomes" id="UP000651482"/>
    </source>
</evidence>
<sequence length="685" mass="75489">MNIKKWTVRPLHKERAAQLAEAEGLPFFLSMMLSIRGFESHDAIQALLMEEGSLSDPFLMTDMEKAASRIQRAIADFEKIVVYGDYDADGVTATAMLYSYLQTCGADVLFYIPDREGEGYGMNLSAVRALREQGVRLIITVDNGISSVEETALANSLGMDVVITDHHRPQSVLPEAVAVVDPHREDCTSPYREFSGAGVAFKLMMALEGEDGLPLLLENYADIATIGTIGDVVPLTGENRTLVKYGLRALAQTDKPGLDALMEHAAVKGKPATAGMVAFTLVPRINAVGRLHAPEKAVRLLLCEDPEEADDLAQEVCEDNQSRRDIESEIYKAALVQLQETPERFFDRVLVLDGADWHPGVIGIVASRVVDRFGKPCVVLSRGETLAKGSGRSIEGFSLFDAISSCSDLFLKFGGHPMAAGVSMLPENIPAFRERVNAYAAKMDMPAQTLLIDCKLRPEALSVELPKMLQYLEPFGMGNPSPLFGLYGMRLEEITPVGGGKHLRLSLRKNGKRVTCMRFGVTPEAFPYSIGDTVDLAVTIDAQVFRGEETLSVVAREIRPSATEENQLLSQWRLYEAFRRGETLSQTEKQQLLPNRELFAALYRFLKSSAGWSGDAFLLYRRSGVQGFAKFLVALDTFAERQLITLTTDTVVFEIRLLPVSEKKDLFASKVLRNLEQLTMDGGNA</sequence>
<dbReference type="GO" id="GO:0008409">
    <property type="term" value="F:5'-3' exonuclease activity"/>
    <property type="evidence" value="ECO:0007669"/>
    <property type="project" value="InterPro"/>
</dbReference>
<keyword evidence="4" id="KW-0378">Hydrolase</keyword>
<dbReference type="InterPro" id="IPR001667">
    <property type="entry name" value="DDH_dom"/>
</dbReference>
<name>A0A926HRB2_9FIRM</name>
<dbReference type="InterPro" id="IPR004610">
    <property type="entry name" value="RecJ"/>
</dbReference>
<dbReference type="AlphaFoldDB" id="A0A926HRB2"/>
<keyword evidence="10" id="KW-1185">Reference proteome</keyword>
<dbReference type="EMBL" id="JACRSN010000001">
    <property type="protein sequence ID" value="MBC8532610.1"/>
    <property type="molecule type" value="Genomic_DNA"/>
</dbReference>
<keyword evidence="5 9" id="KW-0269">Exonuclease</keyword>
<keyword evidence="3" id="KW-0540">Nuclease</keyword>
<dbReference type="Pfam" id="PF17768">
    <property type="entry name" value="RecJ_OB"/>
    <property type="match status" value="1"/>
</dbReference>
<dbReference type="Pfam" id="PF02272">
    <property type="entry name" value="DHHA1"/>
    <property type="match status" value="1"/>
</dbReference>
<dbReference type="GO" id="GO:0006281">
    <property type="term" value="P:DNA repair"/>
    <property type="evidence" value="ECO:0007669"/>
    <property type="project" value="InterPro"/>
</dbReference>
<evidence type="ECO:0000256" key="5">
    <source>
        <dbReference type="ARBA" id="ARBA00022839"/>
    </source>
</evidence>
<dbReference type="PANTHER" id="PTHR30255:SF2">
    <property type="entry name" value="SINGLE-STRANDED-DNA-SPECIFIC EXONUCLEASE RECJ"/>
    <property type="match status" value="1"/>
</dbReference>
<accession>A0A926HRB2</accession>
<protein>
    <recommendedName>
        <fullName evidence="2">Single-stranded-DNA-specific exonuclease RecJ</fullName>
    </recommendedName>
</protein>
<dbReference type="InterPro" id="IPR051673">
    <property type="entry name" value="SSDNA_exonuclease_RecJ"/>
</dbReference>
<evidence type="ECO:0000256" key="3">
    <source>
        <dbReference type="ARBA" id="ARBA00022722"/>
    </source>
</evidence>
<evidence type="ECO:0000259" key="6">
    <source>
        <dbReference type="Pfam" id="PF01368"/>
    </source>
</evidence>
<evidence type="ECO:0000259" key="8">
    <source>
        <dbReference type="Pfam" id="PF17768"/>
    </source>
</evidence>
<dbReference type="Pfam" id="PF01368">
    <property type="entry name" value="DHH"/>
    <property type="match status" value="1"/>
</dbReference>
<dbReference type="GO" id="GO:0003676">
    <property type="term" value="F:nucleic acid binding"/>
    <property type="evidence" value="ECO:0007669"/>
    <property type="project" value="InterPro"/>
</dbReference>
<dbReference type="InterPro" id="IPR038763">
    <property type="entry name" value="DHH_sf"/>
</dbReference>
<organism evidence="9 10">
    <name type="scientific">Yeguia hominis</name>
    <dbReference type="NCBI Taxonomy" id="2763662"/>
    <lineage>
        <taxon>Bacteria</taxon>
        <taxon>Bacillati</taxon>
        <taxon>Bacillota</taxon>
        <taxon>Clostridia</taxon>
        <taxon>Eubacteriales</taxon>
        <taxon>Yeguiaceae</taxon>
        <taxon>Yeguia</taxon>
    </lineage>
</organism>
<dbReference type="RefSeq" id="WP_249317816.1">
    <property type="nucleotide sequence ID" value="NZ_JACRSN010000001.1"/>
</dbReference>